<evidence type="ECO:0000313" key="9">
    <source>
        <dbReference type="EMBL" id="TGD43072.1"/>
    </source>
</evidence>
<sequence>MRRQMVFKRSAMMVAVAGLLAACQPVAYPANGPVVQPLPLPVGAVPMTGDRLTEEQAARNFVAVVSRVEPVAEAMCRERNPRSNCDFQIVVDDRPDQPPNAFQTLDRSGRPIIGFTLALIADARNADEIAFVVGHEAAHHVAGHIPQVQRTATTGAVLAGVLAQASGAPPEAVRAAQQMGATMGARTYARDFELEADALGAEIAFRAGFDPVRGAAFFTRLPDPGDQFLGSHPPNAQRQETVRRVVAGLR</sequence>
<comment type="caution">
    <text evidence="9">The sequence shown here is derived from an EMBL/GenBank/DDBJ whole genome shotgun (WGS) entry which is preliminary data.</text>
</comment>
<keyword evidence="7" id="KW-0732">Signal</keyword>
<reference evidence="9 10" key="1">
    <citation type="submission" date="2018-11" db="EMBL/GenBank/DDBJ databases">
        <title>Tabrizicola sp. isolated from sediment of alpine lake.</title>
        <authorList>
            <person name="Liu Z."/>
        </authorList>
    </citation>
    <scope>NUCLEOTIDE SEQUENCE [LARGE SCALE GENOMIC DNA]</scope>
    <source>
        <strain evidence="9 10">DRYC-M-16</strain>
    </source>
</reference>
<keyword evidence="2" id="KW-0479">Metal-binding</keyword>
<keyword evidence="1 6" id="KW-0645">Protease</keyword>
<dbReference type="Pfam" id="PF01435">
    <property type="entry name" value="Peptidase_M48"/>
    <property type="match status" value="1"/>
</dbReference>
<feature type="domain" description="Peptidase M48" evidence="8">
    <location>
        <begin position="70"/>
        <end position="244"/>
    </location>
</feature>
<keyword evidence="5 6" id="KW-0482">Metalloprotease</keyword>
<keyword evidence="3 6" id="KW-0378">Hydrolase</keyword>
<accession>A0ABY2KPM3</accession>
<evidence type="ECO:0000259" key="8">
    <source>
        <dbReference type="Pfam" id="PF01435"/>
    </source>
</evidence>
<dbReference type="Proteomes" id="UP000297741">
    <property type="component" value="Unassembled WGS sequence"/>
</dbReference>
<evidence type="ECO:0000256" key="3">
    <source>
        <dbReference type="ARBA" id="ARBA00022801"/>
    </source>
</evidence>
<dbReference type="PANTHER" id="PTHR22726">
    <property type="entry name" value="METALLOENDOPEPTIDASE OMA1"/>
    <property type="match status" value="1"/>
</dbReference>
<dbReference type="InterPro" id="IPR001915">
    <property type="entry name" value="Peptidase_M48"/>
</dbReference>
<evidence type="ECO:0000256" key="6">
    <source>
        <dbReference type="RuleBase" id="RU003983"/>
    </source>
</evidence>
<evidence type="ECO:0000256" key="5">
    <source>
        <dbReference type="ARBA" id="ARBA00023049"/>
    </source>
</evidence>
<comment type="cofactor">
    <cofactor evidence="6">
        <name>Zn(2+)</name>
        <dbReference type="ChEBI" id="CHEBI:29105"/>
    </cofactor>
    <text evidence="6">Binds 1 zinc ion per subunit.</text>
</comment>
<keyword evidence="10" id="KW-1185">Reference proteome</keyword>
<protein>
    <submittedName>
        <fullName evidence="9">Peptidase M48</fullName>
    </submittedName>
</protein>
<proteinExistence type="inferred from homology"/>
<organism evidence="9 10">
    <name type="scientific">Pseudotabrizicola sediminis</name>
    <dbReference type="NCBI Taxonomy" id="2486418"/>
    <lineage>
        <taxon>Bacteria</taxon>
        <taxon>Pseudomonadati</taxon>
        <taxon>Pseudomonadota</taxon>
        <taxon>Alphaproteobacteria</taxon>
        <taxon>Rhodobacterales</taxon>
        <taxon>Paracoccaceae</taxon>
        <taxon>Pseudotabrizicola</taxon>
    </lineage>
</organism>
<evidence type="ECO:0000256" key="4">
    <source>
        <dbReference type="ARBA" id="ARBA00022833"/>
    </source>
</evidence>
<evidence type="ECO:0000313" key="10">
    <source>
        <dbReference type="Proteomes" id="UP000297741"/>
    </source>
</evidence>
<evidence type="ECO:0000256" key="1">
    <source>
        <dbReference type="ARBA" id="ARBA00022670"/>
    </source>
</evidence>
<dbReference type="InterPro" id="IPR051156">
    <property type="entry name" value="Mito/Outer_Membr_Metalloprot"/>
</dbReference>
<dbReference type="EMBL" id="RPEM01000007">
    <property type="protein sequence ID" value="TGD43072.1"/>
    <property type="molecule type" value="Genomic_DNA"/>
</dbReference>
<evidence type="ECO:0000256" key="2">
    <source>
        <dbReference type="ARBA" id="ARBA00022723"/>
    </source>
</evidence>
<feature type="signal peptide" evidence="7">
    <location>
        <begin position="1"/>
        <end position="29"/>
    </location>
</feature>
<keyword evidence="4 6" id="KW-0862">Zinc</keyword>
<dbReference type="PROSITE" id="PS51257">
    <property type="entry name" value="PROKAR_LIPOPROTEIN"/>
    <property type="match status" value="1"/>
</dbReference>
<gene>
    <name evidence="9" type="ORF">EEB11_11910</name>
</gene>
<evidence type="ECO:0000256" key="7">
    <source>
        <dbReference type="SAM" id="SignalP"/>
    </source>
</evidence>
<name>A0ABY2KPM3_9RHOB</name>
<feature type="chain" id="PRO_5046799692" evidence="7">
    <location>
        <begin position="30"/>
        <end position="250"/>
    </location>
</feature>
<dbReference type="Gene3D" id="3.30.2010.10">
    <property type="entry name" value="Metalloproteases ('zincins'), catalytic domain"/>
    <property type="match status" value="1"/>
</dbReference>
<dbReference type="CDD" id="cd07324">
    <property type="entry name" value="M48C_Oma1-like"/>
    <property type="match status" value="1"/>
</dbReference>
<comment type="similarity">
    <text evidence="6">Belongs to the peptidase M48 family.</text>
</comment>
<dbReference type="PANTHER" id="PTHR22726:SF1">
    <property type="entry name" value="METALLOENDOPEPTIDASE OMA1, MITOCHONDRIAL"/>
    <property type="match status" value="1"/>
</dbReference>